<dbReference type="AlphaFoldDB" id="A0A833L0U3"/>
<organism evidence="1 2">
    <name type="scientific">Candidatus Saganbacteria bacterium</name>
    <dbReference type="NCBI Taxonomy" id="2575572"/>
    <lineage>
        <taxon>Bacteria</taxon>
        <taxon>Bacillati</taxon>
        <taxon>Saganbacteria</taxon>
    </lineage>
</organism>
<sequence length="56" mass="6848">MQKKVKLDKKDLEYLKIASKMTPFQTLKWLDEMRKFTIKTIPRQRLRAILKLREAE</sequence>
<dbReference type="EMBL" id="WPAF01000014">
    <property type="protein sequence ID" value="KAF0134014.1"/>
    <property type="molecule type" value="Genomic_DNA"/>
</dbReference>
<evidence type="ECO:0000313" key="1">
    <source>
        <dbReference type="EMBL" id="KAF0134014.1"/>
    </source>
</evidence>
<evidence type="ECO:0000313" key="2">
    <source>
        <dbReference type="Proteomes" id="UP000488506"/>
    </source>
</evidence>
<comment type="caution">
    <text evidence="1">The sequence shown here is derived from an EMBL/GenBank/DDBJ whole genome shotgun (WGS) entry which is preliminary data.</text>
</comment>
<reference evidence="1 2" key="1">
    <citation type="submission" date="2019-12" db="EMBL/GenBank/DDBJ databases">
        <authorList>
            <person name="Wolfe R."/>
            <person name="Danczak R."/>
            <person name="Wilkins M."/>
        </authorList>
    </citation>
    <scope>NUCLEOTIDE SEQUENCE [LARGE SCALE GENOMIC DNA]</scope>
    <source>
        <strain evidence="1">X2_MaxBin.013</strain>
    </source>
</reference>
<proteinExistence type="predicted"/>
<protein>
    <submittedName>
        <fullName evidence="1">Uncharacterized protein</fullName>
    </submittedName>
</protein>
<gene>
    <name evidence="1" type="ORF">FD145_956</name>
</gene>
<accession>A0A833L0U3</accession>
<name>A0A833L0U3_UNCSA</name>
<dbReference type="Proteomes" id="UP000488506">
    <property type="component" value="Unassembled WGS sequence"/>
</dbReference>